<feature type="region of interest" description="Disordered" evidence="10">
    <location>
        <begin position="356"/>
        <end position="412"/>
    </location>
</feature>
<dbReference type="PANTHER" id="PTHR40088:SF1">
    <property type="entry name" value="PECTATE LYASE PEL9"/>
    <property type="match status" value="1"/>
</dbReference>
<keyword evidence="5 11" id="KW-0732">Signal</keyword>
<evidence type="ECO:0000256" key="11">
    <source>
        <dbReference type="SAM" id="SignalP"/>
    </source>
</evidence>
<keyword evidence="9" id="KW-0624">Polysaccharide degradation</keyword>
<dbReference type="SUPFAM" id="SSF51126">
    <property type="entry name" value="Pectin lyase-like"/>
    <property type="match status" value="2"/>
</dbReference>
<dbReference type="SUPFAM" id="SSF49785">
    <property type="entry name" value="Galactose-binding domain-like"/>
    <property type="match status" value="1"/>
</dbReference>
<evidence type="ECO:0000259" key="12">
    <source>
        <dbReference type="SMART" id="SM00656"/>
    </source>
</evidence>
<keyword evidence="9" id="KW-0119">Carbohydrate metabolism</keyword>
<protein>
    <submittedName>
        <fullName evidence="13">Right-handed parallel beta-helix repeat-containing protein</fullName>
    </submittedName>
</protein>
<feature type="region of interest" description="Disordered" evidence="10">
    <location>
        <begin position="519"/>
        <end position="550"/>
    </location>
</feature>
<feature type="signal peptide" evidence="11">
    <location>
        <begin position="1"/>
        <end position="33"/>
    </location>
</feature>
<feature type="domain" description="Pectate lyase" evidence="12">
    <location>
        <begin position="77"/>
        <end position="287"/>
    </location>
</feature>
<evidence type="ECO:0000256" key="3">
    <source>
        <dbReference type="ARBA" id="ARBA00022525"/>
    </source>
</evidence>
<dbReference type="InterPro" id="IPR012334">
    <property type="entry name" value="Pectin_lyas_fold"/>
</dbReference>
<accession>A0ABP4ZP68</accession>
<feature type="compositionally biased region" description="Low complexity" evidence="10">
    <location>
        <begin position="536"/>
        <end position="550"/>
    </location>
</feature>
<dbReference type="Pfam" id="PF00544">
    <property type="entry name" value="Pectate_lyase_4"/>
    <property type="match status" value="1"/>
</dbReference>
<name>A0ABP4ZP68_9MICO</name>
<dbReference type="InterPro" id="IPR008979">
    <property type="entry name" value="Galactose-bd-like_sf"/>
</dbReference>
<comment type="subcellular location">
    <subcellularLocation>
        <location evidence="2 9">Secreted</location>
    </subcellularLocation>
</comment>
<comment type="caution">
    <text evidence="13">The sequence shown here is derived from an EMBL/GenBank/DDBJ whole genome shotgun (WGS) entry which is preliminary data.</text>
</comment>
<evidence type="ECO:0000256" key="7">
    <source>
        <dbReference type="ARBA" id="ARBA00023239"/>
    </source>
</evidence>
<dbReference type="InterPro" id="IPR011050">
    <property type="entry name" value="Pectin_lyase_fold/virulence"/>
</dbReference>
<dbReference type="InterPro" id="IPR002022">
    <property type="entry name" value="Pec_lyase"/>
</dbReference>
<evidence type="ECO:0000256" key="8">
    <source>
        <dbReference type="ARBA" id="ARBA00038263"/>
    </source>
</evidence>
<comment type="cofactor">
    <cofactor evidence="1">
        <name>Ca(2+)</name>
        <dbReference type="ChEBI" id="CHEBI:29108"/>
    </cofactor>
</comment>
<evidence type="ECO:0000256" key="2">
    <source>
        <dbReference type="ARBA" id="ARBA00004613"/>
    </source>
</evidence>
<dbReference type="Proteomes" id="UP001501094">
    <property type="component" value="Unassembled WGS sequence"/>
</dbReference>
<dbReference type="InterPro" id="IPR006626">
    <property type="entry name" value="PbH1"/>
</dbReference>
<feature type="chain" id="PRO_5045156153" evidence="11">
    <location>
        <begin position="34"/>
        <end position="910"/>
    </location>
</feature>
<keyword evidence="6" id="KW-0106">Calcium</keyword>
<evidence type="ECO:0000256" key="4">
    <source>
        <dbReference type="ARBA" id="ARBA00022723"/>
    </source>
</evidence>
<evidence type="ECO:0000256" key="5">
    <source>
        <dbReference type="ARBA" id="ARBA00022729"/>
    </source>
</evidence>
<organism evidence="13 14">
    <name type="scientific">Myceligenerans crystallogenes</name>
    <dbReference type="NCBI Taxonomy" id="316335"/>
    <lineage>
        <taxon>Bacteria</taxon>
        <taxon>Bacillati</taxon>
        <taxon>Actinomycetota</taxon>
        <taxon>Actinomycetes</taxon>
        <taxon>Micrococcales</taxon>
        <taxon>Promicromonosporaceae</taxon>
        <taxon>Myceligenerans</taxon>
    </lineage>
</organism>
<reference evidence="14" key="1">
    <citation type="journal article" date="2019" name="Int. J. Syst. Evol. Microbiol.">
        <title>The Global Catalogue of Microorganisms (GCM) 10K type strain sequencing project: providing services to taxonomists for standard genome sequencing and annotation.</title>
        <authorList>
            <consortium name="The Broad Institute Genomics Platform"/>
            <consortium name="The Broad Institute Genome Sequencing Center for Infectious Disease"/>
            <person name="Wu L."/>
            <person name="Ma J."/>
        </authorList>
    </citation>
    <scope>NUCLEOTIDE SEQUENCE [LARGE SCALE GENOMIC DNA]</scope>
    <source>
        <strain evidence="14">JCM 14326</strain>
    </source>
</reference>
<sequence>MRRPRAIIAGVATATLAATLGLVATQFMPEAQAVGNATGFATQNGGTTGGAGGATVKATSGTQIHQALCSRASSSTPITIQVEGTINHGNTSDVDGNSCNTTSGVIELRDISNVTILGVGGGAVFDQIGIHIREAENIIIQNVTVRNVKKSGSPTSNGGDAIGMESNVSNVWVDHVDLIASGGESEGYDGLFDMKAGTKYVTLSYSTLSNSGRGGLVGSGDSDTSNGPITFHHNLYRNIDSRAPLLRAATAHTYNNHFNGINESGINSRLGAKVKVENNYFQNALNPLGTFYTDARGYWEVSGNIWDNVTWGTEDYPAGPNPTSTTTVSIPYSYSMDRAECIPALLAKTAGSHTNLAVSDGSCSPTQPTATPTSNPTTSPTSNPTTSPTPDPTPTGGTPSGTNLSIGAGADGSSKLDGTSYGNVIDGNMSTYWSPTGTTGRISVKWSSAKTVGAISIREAAGASGRIGSWKVVNYGTGATLASGSGAGVITFTPVSLSKISFDVVSASSTPRIAEFETYASATGGGNPTPTPTPTSDPTTSPTPTTEPTAPAADALYVAPGGSDGAAGTISAPTTLASAVSRITPGGTIYLRGGTYNLSSTVDITRDGLSGNRTELHAYGSEKPVLNFSAQALSTSNRGLAIGADWWHLKGITVERAGDNGILLGGSNNIVERVVTRYNRDSGLQLSRYTAGAPSSEWPANNLVVSSVSHDNADPDGEDADGFAPKLTVGSGNVFRNTVSHNNIDDGWDLYTKSDTGPIGVVTIEDSLAFENGTLSNGGQAGAGDRNGYKLGGEGIKVNHVVRRSIAFDNGKHGFTYNSNPGSITVASNLSIGSSERNFQFDAGSHVFSNNTSCNGGSSDRTVGSDAGGNQWFSGSNGSRCSQYSGSLAWSFDASGKLVVTIGGTTVNLS</sequence>
<evidence type="ECO:0000256" key="10">
    <source>
        <dbReference type="SAM" id="MobiDB-lite"/>
    </source>
</evidence>
<keyword evidence="4" id="KW-0479">Metal-binding</keyword>
<comment type="similarity">
    <text evidence="8">Belongs to the polysaccharide lyase 9 family.</text>
</comment>
<comment type="similarity">
    <text evidence="9">Belongs to the polysaccharide lyase 1 family.</text>
</comment>
<dbReference type="SMART" id="SM00656">
    <property type="entry name" value="Amb_all"/>
    <property type="match status" value="1"/>
</dbReference>
<keyword evidence="14" id="KW-1185">Reference proteome</keyword>
<dbReference type="SMART" id="SM00710">
    <property type="entry name" value="PbH1"/>
    <property type="match status" value="7"/>
</dbReference>
<dbReference type="InterPro" id="IPR052052">
    <property type="entry name" value="Polysaccharide_Lyase_9"/>
</dbReference>
<keyword evidence="3 9" id="KW-0964">Secreted</keyword>
<dbReference type="EMBL" id="BAAANL010000004">
    <property type="protein sequence ID" value="GAA1864918.1"/>
    <property type="molecule type" value="Genomic_DNA"/>
</dbReference>
<feature type="compositionally biased region" description="Low complexity" evidence="10">
    <location>
        <begin position="364"/>
        <end position="386"/>
    </location>
</feature>
<evidence type="ECO:0000256" key="1">
    <source>
        <dbReference type="ARBA" id="ARBA00001913"/>
    </source>
</evidence>
<feature type="compositionally biased region" description="Low complexity" evidence="10">
    <location>
        <begin position="394"/>
        <end position="403"/>
    </location>
</feature>
<gene>
    <name evidence="13" type="ORF">GCM10009751_23790</name>
</gene>
<evidence type="ECO:0000256" key="6">
    <source>
        <dbReference type="ARBA" id="ARBA00022837"/>
    </source>
</evidence>
<evidence type="ECO:0000313" key="13">
    <source>
        <dbReference type="EMBL" id="GAA1864918.1"/>
    </source>
</evidence>
<dbReference type="Gene3D" id="2.160.20.10">
    <property type="entry name" value="Single-stranded right-handed beta-helix, Pectin lyase-like"/>
    <property type="match status" value="2"/>
</dbReference>
<keyword evidence="7 9" id="KW-0456">Lyase</keyword>
<evidence type="ECO:0000256" key="9">
    <source>
        <dbReference type="RuleBase" id="RU361173"/>
    </source>
</evidence>
<dbReference type="Gene3D" id="2.60.120.260">
    <property type="entry name" value="Galactose-binding domain-like"/>
    <property type="match status" value="1"/>
</dbReference>
<evidence type="ECO:0000313" key="14">
    <source>
        <dbReference type="Proteomes" id="UP001501094"/>
    </source>
</evidence>
<proteinExistence type="inferred from homology"/>
<dbReference type="PANTHER" id="PTHR40088">
    <property type="entry name" value="PECTATE LYASE (EUROFUNG)"/>
    <property type="match status" value="1"/>
</dbReference>